<dbReference type="GO" id="GO:0010181">
    <property type="term" value="F:FMN binding"/>
    <property type="evidence" value="ECO:0007669"/>
    <property type="project" value="InterPro"/>
</dbReference>
<dbReference type="InterPro" id="IPR017938">
    <property type="entry name" value="Riboflavin_synthase-like_b-brl"/>
</dbReference>
<keyword evidence="6" id="KW-0288">FMN</keyword>
<keyword evidence="12" id="KW-1185">Reference proteome</keyword>
<dbReference type="PANTHER" id="PTHR19384:SF10">
    <property type="entry name" value="NADPH-DEPENDENT DIFLAVIN OXIDOREDUCTASE 1"/>
    <property type="match status" value="1"/>
</dbReference>
<feature type="domain" description="Flavodoxin-like" evidence="10">
    <location>
        <begin position="9"/>
        <end position="154"/>
    </location>
</feature>
<dbReference type="SUPFAM" id="SSF63380">
    <property type="entry name" value="Riboflavin synthase domain-like"/>
    <property type="match status" value="1"/>
</dbReference>
<protein>
    <submittedName>
        <fullName evidence="11">Unnamed protein product</fullName>
    </submittedName>
</protein>
<keyword evidence="7" id="KW-0274">FAD</keyword>
<evidence type="ECO:0000256" key="5">
    <source>
        <dbReference type="ARBA" id="ARBA00022630"/>
    </source>
</evidence>
<evidence type="ECO:0000256" key="9">
    <source>
        <dbReference type="ARBA" id="ARBA00023002"/>
    </source>
</evidence>
<keyword evidence="5" id="KW-0285">Flavoprotein</keyword>
<dbReference type="AlphaFoldDB" id="A0A9W6TDW4"/>
<comment type="cofactor">
    <cofactor evidence="1">
        <name>FMN</name>
        <dbReference type="ChEBI" id="CHEBI:58210"/>
    </cofactor>
</comment>
<dbReference type="FunFam" id="3.40.50.360:FF:000015">
    <property type="entry name" value="NADPH-dependent diflavin oxidoreductase 1"/>
    <property type="match status" value="1"/>
</dbReference>
<dbReference type="InterPro" id="IPR001094">
    <property type="entry name" value="Flavdoxin-like"/>
</dbReference>
<dbReference type="Pfam" id="PF00667">
    <property type="entry name" value="FAD_binding_1"/>
    <property type="match status" value="1"/>
</dbReference>
<dbReference type="InterPro" id="IPR029039">
    <property type="entry name" value="Flavoprotein-like_sf"/>
</dbReference>
<dbReference type="InterPro" id="IPR008254">
    <property type="entry name" value="Flavodoxin/NO_synth"/>
</dbReference>
<evidence type="ECO:0000313" key="11">
    <source>
        <dbReference type="EMBL" id="GMF10596.1"/>
    </source>
</evidence>
<comment type="subcellular location">
    <subcellularLocation>
        <location evidence="3">Cytoplasm</location>
    </subcellularLocation>
</comment>
<keyword evidence="9" id="KW-0560">Oxidoreductase</keyword>
<dbReference type="EMBL" id="BSXW01000047">
    <property type="protein sequence ID" value="GMF10596.1"/>
    <property type="molecule type" value="Genomic_DNA"/>
</dbReference>
<evidence type="ECO:0000313" key="12">
    <source>
        <dbReference type="Proteomes" id="UP001165083"/>
    </source>
</evidence>
<dbReference type="GO" id="GO:0050660">
    <property type="term" value="F:flavin adenine dinucleotide binding"/>
    <property type="evidence" value="ECO:0007669"/>
    <property type="project" value="TreeGrafter"/>
</dbReference>
<keyword evidence="4" id="KW-0963">Cytoplasm</keyword>
<dbReference type="Proteomes" id="UP001165083">
    <property type="component" value="Unassembled WGS sequence"/>
</dbReference>
<dbReference type="OrthoDB" id="1856718at2759"/>
<sequence length="405" mass="44609">MAAPSPPRLLVLYGSETGTAQDVAEFVQRRAFNRRLLDTQVLPMDAFPAAQLPQCATVVFVVSTTGDGEAPENMRSSWRALLRKTLPPQWLAGVRVAVFGLGDSSYAKYNAAARRLQARLLQLGASELIDRGLGDDQHAYGYFGALNPWLEKLWAAVLQLHPLPEGFTVDDSPKPVEPRYSVVVHDAGAMEVDVAKALTPKTGESTFYAPPSTVVGGEKGIYLAPVLVNKRITAEDWEQDVRHLEFDISGDASAETPNEAPFRAGDIAVVYPENVAGVDDMIKYVELNGNTVISIYAADGSQQSDLPSPVTVRDLFAKYLGILEIPRRSFFERLSLFALNEEEVRRLFTSTPRHTCSNALTSSASFQFRKRSSRNWLPLRALTCSTTIASARRKRTLKCCRTFPA</sequence>
<comment type="caution">
    <text evidence="11">The sequence shown here is derived from an EMBL/GenBank/DDBJ whole genome shotgun (WGS) entry which is preliminary data.</text>
</comment>
<comment type="cofactor">
    <cofactor evidence="2">
        <name>FAD</name>
        <dbReference type="ChEBI" id="CHEBI:57692"/>
    </cofactor>
</comment>
<proteinExistence type="predicted"/>
<dbReference type="PROSITE" id="PS50902">
    <property type="entry name" value="FLAVODOXIN_LIKE"/>
    <property type="match status" value="1"/>
</dbReference>
<evidence type="ECO:0000256" key="3">
    <source>
        <dbReference type="ARBA" id="ARBA00004496"/>
    </source>
</evidence>
<dbReference type="GO" id="GO:0016651">
    <property type="term" value="F:oxidoreductase activity, acting on NAD(P)H"/>
    <property type="evidence" value="ECO:0007669"/>
    <property type="project" value="UniProtKB-ARBA"/>
</dbReference>
<evidence type="ECO:0000256" key="1">
    <source>
        <dbReference type="ARBA" id="ARBA00001917"/>
    </source>
</evidence>
<dbReference type="PANTHER" id="PTHR19384">
    <property type="entry name" value="NITRIC OXIDE SYNTHASE-RELATED"/>
    <property type="match status" value="1"/>
</dbReference>
<dbReference type="GO" id="GO:0005829">
    <property type="term" value="C:cytosol"/>
    <property type="evidence" value="ECO:0007669"/>
    <property type="project" value="TreeGrafter"/>
</dbReference>
<dbReference type="SUPFAM" id="SSF52218">
    <property type="entry name" value="Flavoproteins"/>
    <property type="match status" value="1"/>
</dbReference>
<dbReference type="InterPro" id="IPR023173">
    <property type="entry name" value="NADPH_Cyt_P450_Rdtase_alpha"/>
</dbReference>
<dbReference type="Gene3D" id="1.20.990.10">
    <property type="entry name" value="NADPH-cytochrome p450 Reductase, Chain A, domain 3"/>
    <property type="match status" value="1"/>
</dbReference>
<dbReference type="InterPro" id="IPR003097">
    <property type="entry name" value="CysJ-like_FAD-binding"/>
</dbReference>
<dbReference type="GO" id="GO:0005634">
    <property type="term" value="C:nucleus"/>
    <property type="evidence" value="ECO:0007669"/>
    <property type="project" value="UniProtKB-ARBA"/>
</dbReference>
<keyword evidence="8" id="KW-0521">NADP</keyword>
<name>A0A9W6TDW4_9STRA</name>
<evidence type="ECO:0000256" key="2">
    <source>
        <dbReference type="ARBA" id="ARBA00001974"/>
    </source>
</evidence>
<organism evidence="11 12">
    <name type="scientific">Phytophthora lilii</name>
    <dbReference type="NCBI Taxonomy" id="2077276"/>
    <lineage>
        <taxon>Eukaryota</taxon>
        <taxon>Sar</taxon>
        <taxon>Stramenopiles</taxon>
        <taxon>Oomycota</taxon>
        <taxon>Peronosporomycetes</taxon>
        <taxon>Peronosporales</taxon>
        <taxon>Peronosporaceae</taxon>
        <taxon>Phytophthora</taxon>
    </lineage>
</organism>
<evidence type="ECO:0000256" key="7">
    <source>
        <dbReference type="ARBA" id="ARBA00022827"/>
    </source>
</evidence>
<evidence type="ECO:0000256" key="4">
    <source>
        <dbReference type="ARBA" id="ARBA00022490"/>
    </source>
</evidence>
<dbReference type="Gene3D" id="3.40.50.360">
    <property type="match status" value="1"/>
</dbReference>
<dbReference type="PRINTS" id="PR00369">
    <property type="entry name" value="FLAVODOXIN"/>
</dbReference>
<evidence type="ECO:0000256" key="6">
    <source>
        <dbReference type="ARBA" id="ARBA00022643"/>
    </source>
</evidence>
<evidence type="ECO:0000256" key="8">
    <source>
        <dbReference type="ARBA" id="ARBA00022857"/>
    </source>
</evidence>
<reference evidence="11" key="1">
    <citation type="submission" date="2023-04" db="EMBL/GenBank/DDBJ databases">
        <title>Phytophthora lilii NBRC 32176.</title>
        <authorList>
            <person name="Ichikawa N."/>
            <person name="Sato H."/>
            <person name="Tonouchi N."/>
        </authorList>
    </citation>
    <scope>NUCLEOTIDE SEQUENCE</scope>
    <source>
        <strain evidence="11">NBRC 32176</strain>
    </source>
</reference>
<dbReference type="Gene3D" id="2.40.30.10">
    <property type="entry name" value="Translation factors"/>
    <property type="match status" value="1"/>
</dbReference>
<gene>
    <name evidence="11" type="ORF">Plil01_000138600</name>
</gene>
<accession>A0A9W6TDW4</accession>
<dbReference type="Pfam" id="PF00258">
    <property type="entry name" value="Flavodoxin_1"/>
    <property type="match status" value="1"/>
</dbReference>
<evidence type="ECO:0000259" key="10">
    <source>
        <dbReference type="PROSITE" id="PS50902"/>
    </source>
</evidence>